<evidence type="ECO:0000256" key="7">
    <source>
        <dbReference type="ARBA" id="ARBA00023237"/>
    </source>
</evidence>
<dbReference type="Proteomes" id="UP000265926">
    <property type="component" value="Unassembled WGS sequence"/>
</dbReference>
<dbReference type="GO" id="GO:0015288">
    <property type="term" value="F:porin activity"/>
    <property type="evidence" value="ECO:0007669"/>
    <property type="project" value="TreeGrafter"/>
</dbReference>
<dbReference type="PANTHER" id="PTHR30026:SF20">
    <property type="entry name" value="OUTER MEMBRANE PROTEIN TOLC"/>
    <property type="match status" value="1"/>
</dbReference>
<evidence type="ECO:0000313" key="8">
    <source>
        <dbReference type="EMBL" id="RIJ47215.1"/>
    </source>
</evidence>
<dbReference type="Gene3D" id="1.20.1600.10">
    <property type="entry name" value="Outer membrane efflux proteins (OEP)"/>
    <property type="match status" value="1"/>
</dbReference>
<evidence type="ECO:0000313" key="9">
    <source>
        <dbReference type="Proteomes" id="UP000265926"/>
    </source>
</evidence>
<dbReference type="OrthoDB" id="940457at2"/>
<evidence type="ECO:0000256" key="4">
    <source>
        <dbReference type="ARBA" id="ARBA00022452"/>
    </source>
</evidence>
<dbReference type="GO" id="GO:0009279">
    <property type="term" value="C:cell outer membrane"/>
    <property type="evidence" value="ECO:0007669"/>
    <property type="project" value="UniProtKB-SubCell"/>
</dbReference>
<dbReference type="SUPFAM" id="SSF56954">
    <property type="entry name" value="Outer membrane efflux proteins (OEP)"/>
    <property type="match status" value="1"/>
</dbReference>
<dbReference type="PANTHER" id="PTHR30026">
    <property type="entry name" value="OUTER MEMBRANE PROTEIN TOLC"/>
    <property type="match status" value="1"/>
</dbReference>
<dbReference type="EMBL" id="QWGR01000009">
    <property type="protein sequence ID" value="RIJ47215.1"/>
    <property type="molecule type" value="Genomic_DNA"/>
</dbReference>
<keyword evidence="3" id="KW-0813">Transport</keyword>
<organism evidence="8 9">
    <name type="scientific">Maribellus luteus</name>
    <dbReference type="NCBI Taxonomy" id="2305463"/>
    <lineage>
        <taxon>Bacteria</taxon>
        <taxon>Pseudomonadati</taxon>
        <taxon>Bacteroidota</taxon>
        <taxon>Bacteroidia</taxon>
        <taxon>Marinilabiliales</taxon>
        <taxon>Prolixibacteraceae</taxon>
        <taxon>Maribellus</taxon>
    </lineage>
</organism>
<keyword evidence="6" id="KW-0472">Membrane</keyword>
<accession>A0A399SY73</accession>
<proteinExistence type="inferred from homology"/>
<comment type="similarity">
    <text evidence="2">Belongs to the outer membrane factor (OMF) (TC 1.B.17) family.</text>
</comment>
<dbReference type="GO" id="GO:0015562">
    <property type="term" value="F:efflux transmembrane transporter activity"/>
    <property type="evidence" value="ECO:0007669"/>
    <property type="project" value="InterPro"/>
</dbReference>
<evidence type="ECO:0000256" key="2">
    <source>
        <dbReference type="ARBA" id="ARBA00007613"/>
    </source>
</evidence>
<reference evidence="8 9" key="1">
    <citation type="submission" date="2018-08" db="EMBL/GenBank/DDBJ databases">
        <title>Pallidiluteibacterium maritimus gen. nov., sp. nov., isolated from coastal sediment.</title>
        <authorList>
            <person name="Zhou L.Y."/>
        </authorList>
    </citation>
    <scope>NUCLEOTIDE SEQUENCE [LARGE SCALE GENOMIC DNA]</scope>
    <source>
        <strain evidence="8 9">XSD2</strain>
    </source>
</reference>
<keyword evidence="5" id="KW-0812">Transmembrane</keyword>
<name>A0A399SY73_9BACT</name>
<evidence type="ECO:0000256" key="1">
    <source>
        <dbReference type="ARBA" id="ARBA00004442"/>
    </source>
</evidence>
<dbReference type="InterPro" id="IPR051906">
    <property type="entry name" value="TolC-like"/>
</dbReference>
<dbReference type="GO" id="GO:1990281">
    <property type="term" value="C:efflux pump complex"/>
    <property type="evidence" value="ECO:0007669"/>
    <property type="project" value="TreeGrafter"/>
</dbReference>
<keyword evidence="4" id="KW-1134">Transmembrane beta strand</keyword>
<keyword evidence="7" id="KW-0998">Cell outer membrane</keyword>
<evidence type="ECO:0000256" key="5">
    <source>
        <dbReference type="ARBA" id="ARBA00022692"/>
    </source>
</evidence>
<dbReference type="InterPro" id="IPR003423">
    <property type="entry name" value="OMP_efflux"/>
</dbReference>
<evidence type="ECO:0000256" key="6">
    <source>
        <dbReference type="ARBA" id="ARBA00023136"/>
    </source>
</evidence>
<dbReference type="Pfam" id="PF02321">
    <property type="entry name" value="OEP"/>
    <property type="match status" value="2"/>
</dbReference>
<evidence type="ECO:0000256" key="3">
    <source>
        <dbReference type="ARBA" id="ARBA00022448"/>
    </source>
</evidence>
<dbReference type="RefSeq" id="WP_119438932.1">
    <property type="nucleotide sequence ID" value="NZ_QWGR01000009.1"/>
</dbReference>
<protein>
    <submittedName>
        <fullName evidence="8">TolC family protein</fullName>
    </submittedName>
</protein>
<gene>
    <name evidence="8" type="ORF">D1614_15780</name>
</gene>
<comment type="subcellular location">
    <subcellularLocation>
        <location evidence="1">Cell outer membrane</location>
    </subcellularLocation>
</comment>
<comment type="caution">
    <text evidence="8">The sequence shown here is derived from an EMBL/GenBank/DDBJ whole genome shotgun (WGS) entry which is preliminary data.</text>
</comment>
<dbReference type="AlphaFoldDB" id="A0A399SY73"/>
<sequence>MRHLILMLFIVGSTIVPGFSQGPTLRLTLPEVIDLATEQSIDAFRNKNMYLARYWEFRYYKAERLPGLSLSSSPVDFNRYSRKEYNFETNQDEYRMREYFNSDVSLSLVQNVAQTGGQIFLQSGLGMVKNLGDDGSTSYTATPISIGYSQELNGYNALKWKAKIEPLKYEKAKKQLIENNETLKQRAVSVFFNLARAQIQKSIAETNHANADTLYKIGQGRYQVGTVTQDELLKLELSLLNASQALNQANVNVKRLQSSFNSFLALEKETTVECIMPDVIPDFKVEANEAISFAVENNPAIIDHEQRVLEADRAVASAKSETGLNTSVFALYGLNQDSKDFADVYGKQNKSQRLNLGVNIPIVDWGRRKGRFEMAKSNREVSLAEIRQERIDFEQEVYQRVLEFNLQGGQVYNAAKADTVAKMGYDVTFQRFLIGKIDVVVLNIASTDQENARMQYVDALNQFWTKYYQLRSLTLFDFENKKQLVAEYDKILQKQ</sequence>
<keyword evidence="9" id="KW-1185">Reference proteome</keyword>